<dbReference type="EMBL" id="GISG01037386">
    <property type="protein sequence ID" value="MBA4622176.1"/>
    <property type="molecule type" value="Transcribed_RNA"/>
</dbReference>
<evidence type="ECO:0000256" key="1">
    <source>
        <dbReference type="SAM" id="MobiDB-lite"/>
    </source>
</evidence>
<organism evidence="2">
    <name type="scientific">Opuntia streptacantha</name>
    <name type="common">Prickly pear cactus</name>
    <name type="synonym">Opuntia cardona</name>
    <dbReference type="NCBI Taxonomy" id="393608"/>
    <lineage>
        <taxon>Eukaryota</taxon>
        <taxon>Viridiplantae</taxon>
        <taxon>Streptophyta</taxon>
        <taxon>Embryophyta</taxon>
        <taxon>Tracheophyta</taxon>
        <taxon>Spermatophyta</taxon>
        <taxon>Magnoliopsida</taxon>
        <taxon>eudicotyledons</taxon>
        <taxon>Gunneridae</taxon>
        <taxon>Pentapetalae</taxon>
        <taxon>Caryophyllales</taxon>
        <taxon>Cactineae</taxon>
        <taxon>Cactaceae</taxon>
        <taxon>Opuntioideae</taxon>
        <taxon>Opuntia</taxon>
    </lineage>
</organism>
<name>A0A7C8YMZ0_OPUST</name>
<dbReference type="AlphaFoldDB" id="A0A7C8YMZ0"/>
<proteinExistence type="predicted"/>
<reference evidence="2" key="2">
    <citation type="submission" date="2020-07" db="EMBL/GenBank/DDBJ databases">
        <authorList>
            <person name="Vera ALvarez R."/>
            <person name="Arias-Moreno D.M."/>
            <person name="Jimenez-Jacinto V."/>
            <person name="Jimenez-Bremont J.F."/>
            <person name="Swaminathan K."/>
            <person name="Moose S.P."/>
            <person name="Guerrero-Gonzalez M.L."/>
            <person name="Marino-Ramirez L."/>
            <person name="Landsman D."/>
            <person name="Rodriguez-Kessler M."/>
            <person name="Delgado-Sanchez P."/>
        </authorList>
    </citation>
    <scope>NUCLEOTIDE SEQUENCE</scope>
    <source>
        <tissue evidence="2">Cladode</tissue>
    </source>
</reference>
<reference evidence="2" key="1">
    <citation type="journal article" date="2013" name="J. Plant Res.">
        <title>Effect of fungi and light on seed germination of three Opuntia species from semiarid lands of central Mexico.</title>
        <authorList>
            <person name="Delgado-Sanchez P."/>
            <person name="Jimenez-Bremont J.F."/>
            <person name="Guerrero-Gonzalez Mde L."/>
            <person name="Flores J."/>
        </authorList>
    </citation>
    <scope>NUCLEOTIDE SEQUENCE</scope>
    <source>
        <tissue evidence="2">Cladode</tissue>
    </source>
</reference>
<accession>A0A7C8YMZ0</accession>
<dbReference type="EMBL" id="GISG01037387">
    <property type="protein sequence ID" value="MBA4622177.1"/>
    <property type="molecule type" value="Transcribed_RNA"/>
</dbReference>
<sequence length="99" mass="11563">MITKPASSNKPNESNASKNGISIQGQPSMLSKSAYYTIHNQRGYKEREKRLTFQQLARDIVMLNETHKLISPEDKINYFIHTFNIDCIRNWSRQCDRTD</sequence>
<evidence type="ECO:0000313" key="2">
    <source>
        <dbReference type="EMBL" id="MBA4622177.1"/>
    </source>
</evidence>
<feature type="region of interest" description="Disordered" evidence="1">
    <location>
        <begin position="1"/>
        <end position="26"/>
    </location>
</feature>
<protein>
    <submittedName>
        <fullName evidence="2">Uncharacterized protein</fullName>
    </submittedName>
</protein>